<proteinExistence type="predicted"/>
<feature type="domain" description="EF-hand" evidence="3">
    <location>
        <begin position="157"/>
        <end position="188"/>
    </location>
</feature>
<dbReference type="GO" id="GO:0005509">
    <property type="term" value="F:calcium ion binding"/>
    <property type="evidence" value="ECO:0007669"/>
    <property type="project" value="InterPro"/>
</dbReference>
<dbReference type="InterPro" id="IPR011992">
    <property type="entry name" value="EF-hand-dom_pair"/>
</dbReference>
<evidence type="ECO:0000256" key="1">
    <source>
        <dbReference type="ARBA" id="ARBA00022737"/>
    </source>
</evidence>
<dbReference type="EMBL" id="HBII01013340">
    <property type="protein sequence ID" value="CAE0346748.1"/>
    <property type="molecule type" value="Transcribed_RNA"/>
</dbReference>
<feature type="domain" description="EF-hand" evidence="3">
    <location>
        <begin position="121"/>
        <end position="156"/>
    </location>
</feature>
<evidence type="ECO:0000313" key="4">
    <source>
        <dbReference type="EMBL" id="CAE0346748.1"/>
    </source>
</evidence>
<dbReference type="Gene3D" id="1.10.238.10">
    <property type="entry name" value="EF-hand"/>
    <property type="match status" value="1"/>
</dbReference>
<dbReference type="FunFam" id="1.10.238.10:FF:000003">
    <property type="entry name" value="Calmodulin A"/>
    <property type="match status" value="1"/>
</dbReference>
<dbReference type="PROSITE" id="PS50222">
    <property type="entry name" value="EF_HAND_2"/>
    <property type="match status" value="2"/>
</dbReference>
<organism evidence="4">
    <name type="scientific">Euplotes harpa</name>
    <dbReference type="NCBI Taxonomy" id="151035"/>
    <lineage>
        <taxon>Eukaryota</taxon>
        <taxon>Sar</taxon>
        <taxon>Alveolata</taxon>
        <taxon>Ciliophora</taxon>
        <taxon>Intramacronucleata</taxon>
        <taxon>Spirotrichea</taxon>
        <taxon>Hypotrichia</taxon>
        <taxon>Euplotida</taxon>
        <taxon>Euplotidae</taxon>
        <taxon>Euplotes</taxon>
    </lineage>
</organism>
<reference evidence="4" key="1">
    <citation type="submission" date="2021-01" db="EMBL/GenBank/DDBJ databases">
        <authorList>
            <person name="Corre E."/>
            <person name="Pelletier E."/>
            <person name="Niang G."/>
            <person name="Scheremetjew M."/>
            <person name="Finn R."/>
            <person name="Kale V."/>
            <person name="Holt S."/>
            <person name="Cochrane G."/>
            <person name="Meng A."/>
            <person name="Brown T."/>
            <person name="Cohen L."/>
        </authorList>
    </citation>
    <scope>NUCLEOTIDE SEQUENCE</scope>
    <source>
        <strain evidence="4">FSP1.4</strain>
    </source>
</reference>
<dbReference type="InterPro" id="IPR018247">
    <property type="entry name" value="EF_Hand_1_Ca_BS"/>
</dbReference>
<dbReference type="CDD" id="cd00051">
    <property type="entry name" value="EFh"/>
    <property type="match status" value="1"/>
</dbReference>
<sequence>MVVVMTVHSSWSAVVPAAGPVSVRADWNRDGVVDWRDSWRTDWNKDGIIDWRDNWTPARQAAWNPAWNTGYVADWNRDGVIDWKDGWTGRPVRTLAKATWSDNEALLKLKKSVYFASISQNEAEAMKKVFNEIDFNKSGKLSKNEILRAMKEMGNPMTPQEVDDVMRECDKDKDGQINFDEFVESMSK</sequence>
<protein>
    <recommendedName>
        <fullName evidence="3">EF-hand domain-containing protein</fullName>
    </recommendedName>
</protein>
<dbReference type="AlphaFoldDB" id="A0A7S3N836"/>
<keyword evidence="2" id="KW-0106">Calcium</keyword>
<dbReference type="InterPro" id="IPR002048">
    <property type="entry name" value="EF_hand_dom"/>
</dbReference>
<dbReference type="PROSITE" id="PS00018">
    <property type="entry name" value="EF_HAND_1"/>
    <property type="match status" value="2"/>
</dbReference>
<dbReference type="InterPro" id="IPR050145">
    <property type="entry name" value="Centrin_CML-like"/>
</dbReference>
<dbReference type="PANTHER" id="PTHR23050">
    <property type="entry name" value="CALCIUM BINDING PROTEIN"/>
    <property type="match status" value="1"/>
</dbReference>
<name>A0A7S3N836_9SPIT</name>
<dbReference type="Pfam" id="PF13499">
    <property type="entry name" value="EF-hand_7"/>
    <property type="match status" value="1"/>
</dbReference>
<gene>
    <name evidence="4" type="ORF">EHAR0213_LOCUS5658</name>
</gene>
<keyword evidence="1" id="KW-0677">Repeat</keyword>
<dbReference type="SMART" id="SM00054">
    <property type="entry name" value="EFh"/>
    <property type="match status" value="2"/>
</dbReference>
<evidence type="ECO:0000259" key="3">
    <source>
        <dbReference type="PROSITE" id="PS50222"/>
    </source>
</evidence>
<evidence type="ECO:0000256" key="2">
    <source>
        <dbReference type="ARBA" id="ARBA00022837"/>
    </source>
</evidence>
<dbReference type="SUPFAM" id="SSF47473">
    <property type="entry name" value="EF-hand"/>
    <property type="match status" value="1"/>
</dbReference>
<accession>A0A7S3N836</accession>